<accession>A0A5N5HI88</accession>
<name>A0A5N5HI88_9ROSA</name>
<comment type="caution">
    <text evidence="1">The sequence shown here is derived from an EMBL/GenBank/DDBJ whole genome shotgun (WGS) entry which is preliminary data.</text>
</comment>
<reference evidence="2" key="2">
    <citation type="submission" date="2019-10" db="EMBL/GenBank/DDBJ databases">
        <title>A de novo genome assembly of a pear dwarfing rootstock.</title>
        <authorList>
            <person name="Wang F."/>
            <person name="Wang J."/>
            <person name="Li S."/>
            <person name="Zhang Y."/>
            <person name="Fang M."/>
            <person name="Ma L."/>
            <person name="Zhao Y."/>
            <person name="Jiang S."/>
        </authorList>
    </citation>
    <scope>NUCLEOTIDE SEQUENCE [LARGE SCALE GENOMIC DNA]</scope>
</reference>
<evidence type="ECO:0000313" key="1">
    <source>
        <dbReference type="EMBL" id="KAB2626313.1"/>
    </source>
</evidence>
<protein>
    <submittedName>
        <fullName evidence="1">Uncharacterized protein</fullName>
    </submittedName>
</protein>
<keyword evidence="2" id="KW-1185">Reference proteome</keyword>
<reference evidence="1 2" key="1">
    <citation type="submission" date="2019-09" db="EMBL/GenBank/DDBJ databases">
        <authorList>
            <person name="Ou C."/>
        </authorList>
    </citation>
    <scope>NUCLEOTIDE SEQUENCE [LARGE SCALE GENOMIC DNA]</scope>
    <source>
        <strain evidence="1">S2</strain>
        <tissue evidence="1">Leaf</tissue>
    </source>
</reference>
<sequence>MVSSRKNTKSPKIFPYNLPLTRVRNQKESQTFIENHRDLLSQSAFRLITHSELLNQWCRAKLGIQEVRMLHNLRMGFDEYYYFLARPSLIWDVLVVNGIWKGEINGVRVTVLHSYNLEFSNELEIIEVCHPELIHYAMKIPAALQLKVVVLP</sequence>
<evidence type="ECO:0000313" key="2">
    <source>
        <dbReference type="Proteomes" id="UP000327157"/>
    </source>
</evidence>
<proteinExistence type="predicted"/>
<reference evidence="1 2" key="3">
    <citation type="submission" date="2019-11" db="EMBL/GenBank/DDBJ databases">
        <title>A de novo genome assembly of a pear dwarfing rootstock.</title>
        <authorList>
            <person name="Wang F."/>
            <person name="Wang J."/>
            <person name="Li S."/>
            <person name="Zhang Y."/>
            <person name="Fang M."/>
            <person name="Ma L."/>
            <person name="Zhao Y."/>
            <person name="Jiang S."/>
        </authorList>
    </citation>
    <scope>NUCLEOTIDE SEQUENCE [LARGE SCALE GENOMIC DNA]</scope>
    <source>
        <strain evidence="1">S2</strain>
        <tissue evidence="1">Leaf</tissue>
    </source>
</reference>
<organism evidence="1 2">
    <name type="scientific">Pyrus ussuriensis x Pyrus communis</name>
    <dbReference type="NCBI Taxonomy" id="2448454"/>
    <lineage>
        <taxon>Eukaryota</taxon>
        <taxon>Viridiplantae</taxon>
        <taxon>Streptophyta</taxon>
        <taxon>Embryophyta</taxon>
        <taxon>Tracheophyta</taxon>
        <taxon>Spermatophyta</taxon>
        <taxon>Magnoliopsida</taxon>
        <taxon>eudicotyledons</taxon>
        <taxon>Gunneridae</taxon>
        <taxon>Pentapetalae</taxon>
        <taxon>rosids</taxon>
        <taxon>fabids</taxon>
        <taxon>Rosales</taxon>
        <taxon>Rosaceae</taxon>
        <taxon>Amygdaloideae</taxon>
        <taxon>Maleae</taxon>
        <taxon>Pyrus</taxon>
    </lineage>
</organism>
<gene>
    <name evidence="1" type="ORF">D8674_017973</name>
</gene>
<dbReference type="AlphaFoldDB" id="A0A5N5HI88"/>
<dbReference type="EMBL" id="SMOL01000160">
    <property type="protein sequence ID" value="KAB2626313.1"/>
    <property type="molecule type" value="Genomic_DNA"/>
</dbReference>
<dbReference type="Proteomes" id="UP000327157">
    <property type="component" value="Chromosome 16"/>
</dbReference>